<protein>
    <recommendedName>
        <fullName evidence="4">DUF3592 domain-containing protein</fullName>
    </recommendedName>
</protein>
<sequence>MEAFFYLVPSIMIAGLLFGVFGLVRRSRRVARAWNGGLTAEARCLRSYTTTSGGGDTMVSTTLHHVYEFTTREGRAVRFEEANGPGTTIEGDIVTVHYAADHPEEATAKAPARGRLLAESGCLLLFLGVAIAFCVFFMVTAHWMFAEADVFMP</sequence>
<gene>
    <name evidence="2" type="ORF">G9272_17815</name>
</gene>
<evidence type="ECO:0000313" key="3">
    <source>
        <dbReference type="Proteomes" id="UP000502665"/>
    </source>
</evidence>
<proteinExistence type="predicted"/>
<evidence type="ECO:0008006" key="4">
    <source>
        <dbReference type="Google" id="ProtNLM"/>
    </source>
</evidence>
<feature type="transmembrane region" description="Helical" evidence="1">
    <location>
        <begin position="123"/>
        <end position="145"/>
    </location>
</feature>
<evidence type="ECO:0000256" key="1">
    <source>
        <dbReference type="SAM" id="Phobius"/>
    </source>
</evidence>
<keyword evidence="1" id="KW-0472">Membrane</keyword>
<dbReference type="EMBL" id="CP049838">
    <property type="protein sequence ID" value="QJT01942.1"/>
    <property type="molecule type" value="Genomic_DNA"/>
</dbReference>
<accession>A0A6M4WPW9</accession>
<name>A0A6M4WPW9_9ACTN</name>
<reference evidence="2" key="1">
    <citation type="submission" date="2020-03" db="EMBL/GenBank/DDBJ databases">
        <title>Molecular networking-based the target discovery of potent antiproliferative macrolactams: 5/6/7/16 polycyclic ansamycins and glycosylated trienomycin from Streptomyces cacaoi subsp. asoensis.</title>
        <authorList>
            <person name="Liu L.-L."/>
        </authorList>
    </citation>
    <scope>NUCLEOTIDE SEQUENCE [LARGE SCALE GENOMIC DNA]</scope>
    <source>
        <strain evidence="2">H2S5</strain>
    </source>
</reference>
<evidence type="ECO:0000313" key="2">
    <source>
        <dbReference type="EMBL" id="QJT01942.1"/>
    </source>
</evidence>
<dbReference type="Proteomes" id="UP000502665">
    <property type="component" value="Chromosome"/>
</dbReference>
<keyword evidence="1" id="KW-1133">Transmembrane helix</keyword>
<organism evidence="2 3">
    <name type="scientific">Streptomyces asoensis</name>
    <dbReference type="NCBI Taxonomy" id="249586"/>
    <lineage>
        <taxon>Bacteria</taxon>
        <taxon>Bacillati</taxon>
        <taxon>Actinomycetota</taxon>
        <taxon>Actinomycetes</taxon>
        <taxon>Kitasatosporales</taxon>
        <taxon>Streptomycetaceae</taxon>
        <taxon>Streptomyces</taxon>
    </lineage>
</organism>
<feature type="transmembrane region" description="Helical" evidence="1">
    <location>
        <begin position="6"/>
        <end position="24"/>
    </location>
</feature>
<dbReference type="AlphaFoldDB" id="A0A6M4WPW9"/>
<dbReference type="RefSeq" id="WP_171397491.1">
    <property type="nucleotide sequence ID" value="NZ_CP049838.1"/>
</dbReference>
<keyword evidence="1" id="KW-0812">Transmembrane</keyword>
<keyword evidence="3" id="KW-1185">Reference proteome</keyword>